<dbReference type="InterPro" id="IPR017900">
    <property type="entry name" value="4Fe4S_Fe_S_CS"/>
</dbReference>
<evidence type="ECO:0000313" key="6">
    <source>
        <dbReference type="EMBL" id="TFZ39770.1"/>
    </source>
</evidence>
<accession>A0A4Z0D1Z7</accession>
<dbReference type="InterPro" id="IPR050572">
    <property type="entry name" value="Fe-S_Ferredoxin"/>
</dbReference>
<keyword evidence="2" id="KW-0479">Metal-binding</keyword>
<reference evidence="6 7" key="1">
    <citation type="submission" date="2019-03" db="EMBL/GenBank/DDBJ databases">
        <title>Draft genome sequence data and analysis of a Fermenting Bacterium, Soehngenia longevitae strain 1933PT, isolated from petroleum reservoir in Azerbaijan.</title>
        <authorList>
            <person name="Grouzdev D.S."/>
            <person name="Bidzhieva S.K."/>
            <person name="Sokolova D.S."/>
            <person name="Tourova T.P."/>
            <person name="Poltaraus A.B."/>
            <person name="Nazina T.N."/>
        </authorList>
    </citation>
    <scope>NUCLEOTIDE SEQUENCE [LARGE SCALE GENOMIC DNA]</scope>
    <source>
        <strain evidence="6 7">1933P</strain>
    </source>
</reference>
<dbReference type="Proteomes" id="UP000298381">
    <property type="component" value="Unassembled WGS sequence"/>
</dbReference>
<comment type="caution">
    <text evidence="6">The sequence shown here is derived from an EMBL/GenBank/DDBJ whole genome shotgun (WGS) entry which is preliminary data.</text>
</comment>
<feature type="domain" description="4Fe-4S ferredoxin-type" evidence="5">
    <location>
        <begin position="36"/>
        <end position="66"/>
    </location>
</feature>
<dbReference type="PROSITE" id="PS00198">
    <property type="entry name" value="4FE4S_FER_1"/>
    <property type="match status" value="1"/>
</dbReference>
<dbReference type="OrthoDB" id="9804603at2"/>
<keyword evidence="7" id="KW-1185">Reference proteome</keyword>
<protein>
    <submittedName>
        <fullName evidence="6">4Fe-4S dicluster domain-containing protein</fullName>
    </submittedName>
</protein>
<dbReference type="SUPFAM" id="SSF54862">
    <property type="entry name" value="4Fe-4S ferredoxins"/>
    <property type="match status" value="1"/>
</dbReference>
<dbReference type="GO" id="GO:0051539">
    <property type="term" value="F:4 iron, 4 sulfur cluster binding"/>
    <property type="evidence" value="ECO:0007669"/>
    <property type="project" value="UniProtKB-KW"/>
</dbReference>
<dbReference type="AlphaFoldDB" id="A0A4Z0D1Z7"/>
<organism evidence="6 7">
    <name type="scientific">Soehngenia longivitae</name>
    <dbReference type="NCBI Taxonomy" id="2562294"/>
    <lineage>
        <taxon>Bacteria</taxon>
        <taxon>Bacillati</taxon>
        <taxon>Bacillota</taxon>
        <taxon>Tissierellia</taxon>
        <taxon>Tissierellales</taxon>
        <taxon>Tissierellaceae</taxon>
        <taxon>Soehngenia</taxon>
    </lineage>
</organism>
<name>A0A4Z0D1Z7_9FIRM</name>
<dbReference type="RefSeq" id="WP_135271322.1">
    <property type="nucleotide sequence ID" value="NZ_SRIB01000009.1"/>
</dbReference>
<evidence type="ECO:0000313" key="7">
    <source>
        <dbReference type="Proteomes" id="UP000298381"/>
    </source>
</evidence>
<evidence type="ECO:0000256" key="2">
    <source>
        <dbReference type="ARBA" id="ARBA00022723"/>
    </source>
</evidence>
<dbReference type="PANTHER" id="PTHR43687:SF4">
    <property type="entry name" value="BLR5484 PROTEIN"/>
    <property type="match status" value="1"/>
</dbReference>
<dbReference type="Pfam" id="PF13237">
    <property type="entry name" value="Fer4_10"/>
    <property type="match status" value="1"/>
</dbReference>
<dbReference type="InterPro" id="IPR017896">
    <property type="entry name" value="4Fe4S_Fe-S-bd"/>
</dbReference>
<dbReference type="EMBL" id="SRIB01000009">
    <property type="protein sequence ID" value="TFZ39770.1"/>
    <property type="molecule type" value="Genomic_DNA"/>
</dbReference>
<feature type="domain" description="4Fe-4S ferredoxin-type" evidence="5">
    <location>
        <begin position="7"/>
        <end position="35"/>
    </location>
</feature>
<dbReference type="Gene3D" id="3.30.70.20">
    <property type="match status" value="1"/>
</dbReference>
<keyword evidence="4" id="KW-0411">Iron-sulfur</keyword>
<dbReference type="GO" id="GO:0046872">
    <property type="term" value="F:metal ion binding"/>
    <property type="evidence" value="ECO:0007669"/>
    <property type="project" value="UniProtKB-KW"/>
</dbReference>
<dbReference type="PANTHER" id="PTHR43687">
    <property type="entry name" value="ADENYLYLSULFATE REDUCTASE, BETA SUBUNIT"/>
    <property type="match status" value="1"/>
</dbReference>
<keyword evidence="1" id="KW-0004">4Fe-4S</keyword>
<gene>
    <name evidence="6" type="ORF">E4100_06980</name>
</gene>
<dbReference type="PROSITE" id="PS51379">
    <property type="entry name" value="4FE4S_FER_2"/>
    <property type="match status" value="2"/>
</dbReference>
<proteinExistence type="predicted"/>
<sequence>MLIKEKLSLKTNTLWCKGCGICVFVCPKQVLAVENEKVVIKDVDKCIKCGQCEYHCPDYAIYLEEEK</sequence>
<evidence type="ECO:0000256" key="3">
    <source>
        <dbReference type="ARBA" id="ARBA00023004"/>
    </source>
</evidence>
<keyword evidence="3" id="KW-0408">Iron</keyword>
<evidence type="ECO:0000256" key="1">
    <source>
        <dbReference type="ARBA" id="ARBA00022485"/>
    </source>
</evidence>
<evidence type="ECO:0000259" key="5">
    <source>
        <dbReference type="PROSITE" id="PS51379"/>
    </source>
</evidence>
<evidence type="ECO:0000256" key="4">
    <source>
        <dbReference type="ARBA" id="ARBA00023014"/>
    </source>
</evidence>